<evidence type="ECO:0000313" key="2">
    <source>
        <dbReference type="Proteomes" id="UP000078597"/>
    </source>
</evidence>
<dbReference type="AlphaFoldDB" id="A0A1A8WXX6"/>
<name>A0A1A8WXX6_PLAMA</name>
<accession>A0A1A8WXX6</accession>
<protein>
    <recommendedName>
        <fullName evidence="3">STP1 protein</fullName>
    </recommendedName>
</protein>
<organism evidence="1 2">
    <name type="scientific">Plasmodium malariae</name>
    <dbReference type="NCBI Taxonomy" id="5858"/>
    <lineage>
        <taxon>Eukaryota</taxon>
        <taxon>Sar</taxon>
        <taxon>Alveolata</taxon>
        <taxon>Apicomplexa</taxon>
        <taxon>Aconoidasida</taxon>
        <taxon>Haemosporida</taxon>
        <taxon>Plasmodiidae</taxon>
        <taxon>Plasmodium</taxon>
        <taxon>Plasmodium (Plasmodium)</taxon>
    </lineage>
</organism>
<proteinExistence type="predicted"/>
<reference evidence="2" key="1">
    <citation type="submission" date="2016-05" db="EMBL/GenBank/DDBJ databases">
        <authorList>
            <person name="Naeem Raeece"/>
        </authorList>
    </citation>
    <scope>NUCLEOTIDE SEQUENCE [LARGE SCALE GENOMIC DNA]</scope>
</reference>
<evidence type="ECO:0008006" key="3">
    <source>
        <dbReference type="Google" id="ProtNLM"/>
    </source>
</evidence>
<dbReference type="Proteomes" id="UP000078597">
    <property type="component" value="Unassembled WGS sequence"/>
</dbReference>
<dbReference type="EMBL" id="FLQW01004908">
    <property type="protein sequence ID" value="SBS97817.1"/>
    <property type="molecule type" value="Genomic_DNA"/>
</dbReference>
<gene>
    <name evidence="1" type="ORF">PMALA_061500</name>
</gene>
<evidence type="ECO:0000313" key="1">
    <source>
        <dbReference type="EMBL" id="SBS97817.1"/>
    </source>
</evidence>
<feature type="non-terminal residue" evidence="1">
    <location>
        <position position="1"/>
    </location>
</feature>
<sequence length="90" mass="10533">LEDCKTEDFIKNEESHLDNSINDWKTDSNLGRKSDAPKQVIHVNDTALEHRKNGQIRAQIGQKSFRQEIEEWIREDDTAANYIYNENSVE</sequence>